<accession>A0A369A1R5</accession>
<protein>
    <submittedName>
        <fullName evidence="6">CRP/FNR family transcriptional regulator</fullName>
    </submittedName>
</protein>
<dbReference type="PROSITE" id="PS51063">
    <property type="entry name" value="HTH_CRP_2"/>
    <property type="match status" value="1"/>
</dbReference>
<evidence type="ECO:0000259" key="5">
    <source>
        <dbReference type="PROSITE" id="PS51063"/>
    </source>
</evidence>
<dbReference type="RefSeq" id="WP_114366302.1">
    <property type="nucleotide sequence ID" value="NZ_BHZF01000003.1"/>
</dbReference>
<dbReference type="AlphaFoldDB" id="A0A369A1R5"/>
<dbReference type="InterPro" id="IPR018490">
    <property type="entry name" value="cNMP-bd_dom_sf"/>
</dbReference>
<evidence type="ECO:0000313" key="6">
    <source>
        <dbReference type="EMBL" id="RCX03242.1"/>
    </source>
</evidence>
<dbReference type="SUPFAM" id="SSF51206">
    <property type="entry name" value="cAMP-binding domain-like"/>
    <property type="match status" value="1"/>
</dbReference>
<proteinExistence type="predicted"/>
<dbReference type="Pfam" id="PF13545">
    <property type="entry name" value="HTH_Crp_2"/>
    <property type="match status" value="1"/>
</dbReference>
<evidence type="ECO:0000256" key="3">
    <source>
        <dbReference type="ARBA" id="ARBA00023163"/>
    </source>
</evidence>
<dbReference type="Pfam" id="PF00027">
    <property type="entry name" value="cNMP_binding"/>
    <property type="match status" value="1"/>
</dbReference>
<dbReference type="GO" id="GO:0003700">
    <property type="term" value="F:DNA-binding transcription factor activity"/>
    <property type="evidence" value="ECO:0007669"/>
    <property type="project" value="TreeGrafter"/>
</dbReference>
<dbReference type="SMART" id="SM00419">
    <property type="entry name" value="HTH_CRP"/>
    <property type="match status" value="1"/>
</dbReference>
<dbReference type="Gene3D" id="2.60.120.10">
    <property type="entry name" value="Jelly Rolls"/>
    <property type="match status" value="1"/>
</dbReference>
<organism evidence="6 7">
    <name type="scientific">Schleiferia thermophila</name>
    <dbReference type="NCBI Taxonomy" id="884107"/>
    <lineage>
        <taxon>Bacteria</taxon>
        <taxon>Pseudomonadati</taxon>
        <taxon>Bacteroidota</taxon>
        <taxon>Flavobacteriia</taxon>
        <taxon>Flavobacteriales</taxon>
        <taxon>Schleiferiaceae</taxon>
        <taxon>Schleiferia</taxon>
    </lineage>
</organism>
<dbReference type="PANTHER" id="PTHR24567:SF26">
    <property type="entry name" value="REGULATORY PROTEIN YEIL"/>
    <property type="match status" value="1"/>
</dbReference>
<name>A0A369A1R5_9FLAO</name>
<dbReference type="Gene3D" id="1.10.10.10">
    <property type="entry name" value="Winged helix-like DNA-binding domain superfamily/Winged helix DNA-binding domain"/>
    <property type="match status" value="1"/>
</dbReference>
<feature type="domain" description="HTH crp-type" evidence="5">
    <location>
        <begin position="145"/>
        <end position="210"/>
    </location>
</feature>
<dbReference type="GO" id="GO:0005829">
    <property type="term" value="C:cytosol"/>
    <property type="evidence" value="ECO:0007669"/>
    <property type="project" value="TreeGrafter"/>
</dbReference>
<dbReference type="PANTHER" id="PTHR24567">
    <property type="entry name" value="CRP FAMILY TRANSCRIPTIONAL REGULATORY PROTEIN"/>
    <property type="match status" value="1"/>
</dbReference>
<dbReference type="GO" id="GO:0003677">
    <property type="term" value="F:DNA binding"/>
    <property type="evidence" value="ECO:0007669"/>
    <property type="project" value="UniProtKB-KW"/>
</dbReference>
<reference evidence="6 7" key="1">
    <citation type="submission" date="2018-07" db="EMBL/GenBank/DDBJ databases">
        <title>Genomic Encyclopedia of Type Strains, Phase IV (KMG-IV): sequencing the most valuable type-strain genomes for metagenomic binning, comparative biology and taxonomic classification.</title>
        <authorList>
            <person name="Goeker M."/>
        </authorList>
    </citation>
    <scope>NUCLEOTIDE SEQUENCE [LARGE SCALE GENOMIC DNA]</scope>
    <source>
        <strain evidence="6 7">DSM 21410</strain>
    </source>
</reference>
<evidence type="ECO:0000256" key="2">
    <source>
        <dbReference type="ARBA" id="ARBA00023125"/>
    </source>
</evidence>
<dbReference type="InterPro" id="IPR014710">
    <property type="entry name" value="RmlC-like_jellyroll"/>
</dbReference>
<keyword evidence="3" id="KW-0804">Transcription</keyword>
<dbReference type="SUPFAM" id="SSF46785">
    <property type="entry name" value="Winged helix' DNA-binding domain"/>
    <property type="match status" value="1"/>
</dbReference>
<dbReference type="InterPro" id="IPR000595">
    <property type="entry name" value="cNMP-bd_dom"/>
</dbReference>
<sequence>MTEIDIKNKFPEFETELIKEILQNAVIRDYMAGDYIIQTGQYFKHSMLIYEGVVKLYREGSDGNEFYLYHIKSGEPCALSMNCAIRQERSEVIAKAVTDSTLIFVSSSMVERWMLKYPGWNRFVLDSYRRRFEEMLETIDQISFRALDERLEFYLKRQREIFGSNEINISHQQIADELNSSREVISRLLKKMEQRGWVELHRNQIVLKPEFK</sequence>
<keyword evidence="1" id="KW-0805">Transcription regulation</keyword>
<dbReference type="PROSITE" id="PS50042">
    <property type="entry name" value="CNMP_BINDING_3"/>
    <property type="match status" value="1"/>
</dbReference>
<dbReference type="CDD" id="cd00038">
    <property type="entry name" value="CAP_ED"/>
    <property type="match status" value="1"/>
</dbReference>
<feature type="domain" description="Cyclic nucleotide-binding" evidence="4">
    <location>
        <begin position="9"/>
        <end position="75"/>
    </location>
</feature>
<evidence type="ECO:0000259" key="4">
    <source>
        <dbReference type="PROSITE" id="PS50042"/>
    </source>
</evidence>
<dbReference type="InterPro" id="IPR012318">
    <property type="entry name" value="HTH_CRP"/>
</dbReference>
<dbReference type="InterPro" id="IPR036388">
    <property type="entry name" value="WH-like_DNA-bd_sf"/>
</dbReference>
<dbReference type="Proteomes" id="UP000253517">
    <property type="component" value="Unassembled WGS sequence"/>
</dbReference>
<evidence type="ECO:0000256" key="1">
    <source>
        <dbReference type="ARBA" id="ARBA00023015"/>
    </source>
</evidence>
<keyword evidence="2" id="KW-0238">DNA-binding</keyword>
<gene>
    <name evidence="6" type="ORF">DES35_103123</name>
</gene>
<keyword evidence="7" id="KW-1185">Reference proteome</keyword>
<comment type="caution">
    <text evidence="6">The sequence shown here is derived from an EMBL/GenBank/DDBJ whole genome shotgun (WGS) entry which is preliminary data.</text>
</comment>
<dbReference type="InterPro" id="IPR050397">
    <property type="entry name" value="Env_Response_Regulators"/>
</dbReference>
<dbReference type="InterPro" id="IPR036390">
    <property type="entry name" value="WH_DNA-bd_sf"/>
</dbReference>
<dbReference type="EMBL" id="QPJS01000003">
    <property type="protein sequence ID" value="RCX03242.1"/>
    <property type="molecule type" value="Genomic_DNA"/>
</dbReference>
<evidence type="ECO:0000313" key="7">
    <source>
        <dbReference type="Proteomes" id="UP000253517"/>
    </source>
</evidence>